<dbReference type="EMBL" id="VTFH01000002">
    <property type="protein sequence ID" value="KAA8559442.1"/>
    <property type="molecule type" value="Genomic_DNA"/>
</dbReference>
<evidence type="ECO:0000313" key="2">
    <source>
        <dbReference type="Proteomes" id="UP000323425"/>
    </source>
</evidence>
<dbReference type="Proteomes" id="UP000323425">
    <property type="component" value="Unassembled WGS sequence"/>
</dbReference>
<comment type="caution">
    <text evidence="1">The sequence shown here is derived from an EMBL/GenBank/DDBJ whole genome shotgun (WGS) entry which is preliminary data.</text>
</comment>
<name>A0A5M9ITQ3_9PSED</name>
<protein>
    <submittedName>
        <fullName evidence="1">Uncharacterized protein</fullName>
    </submittedName>
</protein>
<dbReference type="RefSeq" id="WP_150296241.1">
    <property type="nucleotide sequence ID" value="NZ_VTFH01000002.1"/>
</dbReference>
<reference evidence="1 2" key="1">
    <citation type="journal article" date="2018" name="Plant Biotechnol. Rep.">
        <title>Diversity and antifungal activity of endophytic bacteria associated with Panax ginseng seedlings.</title>
        <authorList>
            <person name="Park J.M."/>
            <person name="Hong C.E."/>
            <person name="Jo S.H."/>
        </authorList>
    </citation>
    <scope>NUCLEOTIDE SEQUENCE [LARGE SCALE GENOMIC DNA]</scope>
    <source>
        <strain evidence="1 2">PgKB38</strain>
    </source>
</reference>
<sequence length="81" mass="8932">MNTYRHTFAAACPSDGETIIYRLELKSTVMIPVEHIRAATALIKKGWHEQIADRLAESLGGDQTIIATHQGVEIETVRLSG</sequence>
<accession>A0A5M9ITQ3</accession>
<gene>
    <name evidence="1" type="ORF">FX985_05820</name>
</gene>
<proteinExistence type="predicted"/>
<dbReference type="AlphaFoldDB" id="A0A5M9ITQ3"/>
<evidence type="ECO:0000313" key="1">
    <source>
        <dbReference type="EMBL" id="KAA8559442.1"/>
    </source>
</evidence>
<organism evidence="1 2">
    <name type="scientific">Pseudomonas extremaustralis</name>
    <dbReference type="NCBI Taxonomy" id="359110"/>
    <lineage>
        <taxon>Bacteria</taxon>
        <taxon>Pseudomonadati</taxon>
        <taxon>Pseudomonadota</taxon>
        <taxon>Gammaproteobacteria</taxon>
        <taxon>Pseudomonadales</taxon>
        <taxon>Pseudomonadaceae</taxon>
        <taxon>Pseudomonas</taxon>
    </lineage>
</organism>